<evidence type="ECO:0000256" key="3">
    <source>
        <dbReference type="SAM" id="MobiDB-lite"/>
    </source>
</evidence>
<proteinExistence type="predicted"/>
<dbReference type="InterPro" id="IPR009057">
    <property type="entry name" value="Homeodomain-like_sf"/>
</dbReference>
<dbReference type="AlphaFoldDB" id="A0AA47AAB9"/>
<organism evidence="5 6">
    <name type="scientific">Rhodococcus rhodochrous</name>
    <dbReference type="NCBI Taxonomy" id="1829"/>
    <lineage>
        <taxon>Bacteria</taxon>
        <taxon>Bacillati</taxon>
        <taxon>Actinomycetota</taxon>
        <taxon>Actinomycetes</taxon>
        <taxon>Mycobacteriales</taxon>
        <taxon>Nocardiaceae</taxon>
        <taxon>Rhodococcus</taxon>
    </lineage>
</organism>
<dbReference type="GO" id="GO:0003700">
    <property type="term" value="F:DNA-binding transcription factor activity"/>
    <property type="evidence" value="ECO:0007669"/>
    <property type="project" value="TreeGrafter"/>
</dbReference>
<feature type="domain" description="HTH tetR-type" evidence="4">
    <location>
        <begin position="22"/>
        <end position="82"/>
    </location>
</feature>
<dbReference type="PANTHER" id="PTHR30055:SF235">
    <property type="entry name" value="TRANSCRIPTIONAL REGULATORY PROTEIN"/>
    <property type="match status" value="1"/>
</dbReference>
<dbReference type="PANTHER" id="PTHR30055">
    <property type="entry name" value="HTH-TYPE TRANSCRIPTIONAL REGULATOR RUTR"/>
    <property type="match status" value="1"/>
</dbReference>
<dbReference type="InterPro" id="IPR001647">
    <property type="entry name" value="HTH_TetR"/>
</dbReference>
<dbReference type="SUPFAM" id="SSF46689">
    <property type="entry name" value="Homeodomain-like"/>
    <property type="match status" value="1"/>
</dbReference>
<dbReference type="PRINTS" id="PR00455">
    <property type="entry name" value="HTHTETR"/>
</dbReference>
<name>A0AA47AAB9_RHORH</name>
<sequence>MTVRSTEASHRGAPEKRRRTSDETRKLIIDAAGKAFATRPYRDITLKDIAEEAGVSAPLIIKYFGSKEQLYEELVDFQYGAQVLFDGPLESLGERMVAMLARPLEPYKPLSMNILFMSGGSEESNRMLRDNYSTQMVDALAARLPGPDARLRAELAMSAVMGLAIMRRRMMQERATGTVEEVVALYAPLVQRLLDGDSS</sequence>
<dbReference type="GO" id="GO:0000976">
    <property type="term" value="F:transcription cis-regulatory region binding"/>
    <property type="evidence" value="ECO:0007669"/>
    <property type="project" value="TreeGrafter"/>
</dbReference>
<dbReference type="SUPFAM" id="SSF48498">
    <property type="entry name" value="Tetracyclin repressor-like, C-terminal domain"/>
    <property type="match status" value="1"/>
</dbReference>
<dbReference type="Pfam" id="PF17920">
    <property type="entry name" value="TetR_C_16"/>
    <property type="match status" value="1"/>
</dbReference>
<evidence type="ECO:0000313" key="5">
    <source>
        <dbReference type="EMBL" id="UZF45471.1"/>
    </source>
</evidence>
<evidence type="ECO:0000313" key="6">
    <source>
        <dbReference type="Proteomes" id="UP001162740"/>
    </source>
</evidence>
<evidence type="ECO:0000256" key="1">
    <source>
        <dbReference type="ARBA" id="ARBA00023125"/>
    </source>
</evidence>
<dbReference type="Proteomes" id="UP001162740">
    <property type="component" value="Chromosome"/>
</dbReference>
<reference evidence="5 6" key="1">
    <citation type="journal article" date="2021" name="Front. Microbiol.">
        <title>Bacterial Transformation of Aromatic Monomers in Softwood Black Liquor.</title>
        <authorList>
            <person name="Navas L.E."/>
            <person name="Dexter G."/>
            <person name="Liu J."/>
            <person name="Levy-Booth D."/>
            <person name="Cho M."/>
            <person name="Jang S.K."/>
            <person name="Mansfield S.D."/>
            <person name="Renneckar S."/>
            <person name="Mohn W.W."/>
            <person name="Eltis L.D."/>
        </authorList>
    </citation>
    <scope>NUCLEOTIDE SEQUENCE [LARGE SCALE GENOMIC DNA]</scope>
    <source>
        <strain evidence="5 6">GD02</strain>
    </source>
</reference>
<keyword evidence="1 2" id="KW-0238">DNA-binding</keyword>
<protein>
    <submittedName>
        <fullName evidence="5">TetR family transcriptional regulator</fullName>
    </submittedName>
</protein>
<feature type="region of interest" description="Disordered" evidence="3">
    <location>
        <begin position="1"/>
        <end position="23"/>
    </location>
</feature>
<dbReference type="InterPro" id="IPR050109">
    <property type="entry name" value="HTH-type_TetR-like_transc_reg"/>
</dbReference>
<dbReference type="InterPro" id="IPR041678">
    <property type="entry name" value="TetR_C_16"/>
</dbReference>
<dbReference type="PROSITE" id="PS50977">
    <property type="entry name" value="HTH_TETR_2"/>
    <property type="match status" value="1"/>
</dbReference>
<feature type="compositionally biased region" description="Basic and acidic residues" evidence="3">
    <location>
        <begin position="7"/>
        <end position="23"/>
    </location>
</feature>
<dbReference type="RefSeq" id="WP_059383129.1">
    <property type="nucleotide sequence ID" value="NZ_CBJNPB010000003.1"/>
</dbReference>
<feature type="DNA-binding region" description="H-T-H motif" evidence="2">
    <location>
        <begin position="45"/>
        <end position="64"/>
    </location>
</feature>
<dbReference type="EMBL" id="CP083974">
    <property type="protein sequence ID" value="UZF45471.1"/>
    <property type="molecule type" value="Genomic_DNA"/>
</dbReference>
<accession>A0AA47AAB9</accession>
<evidence type="ECO:0000259" key="4">
    <source>
        <dbReference type="PROSITE" id="PS50977"/>
    </source>
</evidence>
<gene>
    <name evidence="5" type="ORF">KUM34_001840</name>
</gene>
<dbReference type="Pfam" id="PF00440">
    <property type="entry name" value="TetR_N"/>
    <property type="match status" value="1"/>
</dbReference>
<dbReference type="Gene3D" id="1.10.357.10">
    <property type="entry name" value="Tetracycline Repressor, domain 2"/>
    <property type="match status" value="1"/>
</dbReference>
<dbReference type="InterPro" id="IPR036271">
    <property type="entry name" value="Tet_transcr_reg_TetR-rel_C_sf"/>
</dbReference>
<evidence type="ECO:0000256" key="2">
    <source>
        <dbReference type="PROSITE-ProRule" id="PRU00335"/>
    </source>
</evidence>